<evidence type="ECO:0000313" key="8">
    <source>
        <dbReference type="EMBL" id="KRL87180.1"/>
    </source>
</evidence>
<comment type="similarity">
    <text evidence="2">Belongs to the guanylate kinase family.</text>
</comment>
<feature type="domain" description="Guanylate kinase-like" evidence="7">
    <location>
        <begin position="7"/>
        <end position="185"/>
    </location>
</feature>
<dbReference type="CDD" id="cd00071">
    <property type="entry name" value="GMPK"/>
    <property type="match status" value="1"/>
</dbReference>
<comment type="function">
    <text evidence="1">Essential for recycling GMP and indirectly, cGMP.</text>
</comment>
<dbReference type="PANTHER" id="PTHR23117:SF13">
    <property type="entry name" value="GUANYLATE KINASE"/>
    <property type="match status" value="1"/>
</dbReference>
<evidence type="ECO:0000256" key="2">
    <source>
        <dbReference type="ARBA" id="ARBA00005790"/>
    </source>
</evidence>
<accession>A0A0R1U182</accession>
<protein>
    <submittedName>
        <fullName evidence="8">Guanylate kinase</fullName>
    </submittedName>
</protein>
<keyword evidence="4 8" id="KW-0418">Kinase</keyword>
<gene>
    <name evidence="8" type="ORF">FC32_GL001799</name>
</gene>
<dbReference type="PROSITE" id="PS50052">
    <property type="entry name" value="GUANYLATE_KINASE_2"/>
    <property type="match status" value="1"/>
</dbReference>
<evidence type="ECO:0000256" key="4">
    <source>
        <dbReference type="ARBA" id="ARBA00022777"/>
    </source>
</evidence>
<feature type="compositionally biased region" description="Polar residues" evidence="6">
    <location>
        <begin position="138"/>
        <end position="147"/>
    </location>
</feature>
<dbReference type="Gene3D" id="3.40.50.300">
    <property type="entry name" value="P-loop containing nucleotide triphosphate hydrolases"/>
    <property type="match status" value="1"/>
</dbReference>
<comment type="caution">
    <text evidence="8">The sequence shown here is derived from an EMBL/GenBank/DDBJ whole genome shotgun (WGS) entry which is preliminary data.</text>
</comment>
<dbReference type="Proteomes" id="UP000051324">
    <property type="component" value="Unassembled WGS sequence"/>
</dbReference>
<dbReference type="AlphaFoldDB" id="A0A0R1U182"/>
<dbReference type="InterPro" id="IPR008144">
    <property type="entry name" value="Guanylate_kin-like_dom"/>
</dbReference>
<evidence type="ECO:0000256" key="1">
    <source>
        <dbReference type="ARBA" id="ARBA00003531"/>
    </source>
</evidence>
<keyword evidence="3" id="KW-0808">Transferase</keyword>
<dbReference type="SMART" id="SM00072">
    <property type="entry name" value="GuKc"/>
    <property type="match status" value="1"/>
</dbReference>
<organism evidence="8 9">
    <name type="scientific">Ligilactobacillus apodemi DSM 16634 = JCM 16172</name>
    <dbReference type="NCBI Taxonomy" id="1423724"/>
    <lineage>
        <taxon>Bacteria</taxon>
        <taxon>Bacillati</taxon>
        <taxon>Bacillota</taxon>
        <taxon>Bacilli</taxon>
        <taxon>Lactobacillales</taxon>
        <taxon>Lactobacillaceae</taxon>
        <taxon>Ligilactobacillus</taxon>
    </lineage>
</organism>
<dbReference type="eggNOG" id="COG0194">
    <property type="taxonomic scope" value="Bacteria"/>
</dbReference>
<name>A0A0R1U182_9LACO</name>
<evidence type="ECO:0000259" key="7">
    <source>
        <dbReference type="PROSITE" id="PS50052"/>
    </source>
</evidence>
<dbReference type="EMBL" id="AZFT01000006">
    <property type="protein sequence ID" value="KRL87180.1"/>
    <property type="molecule type" value="Genomic_DNA"/>
</dbReference>
<proteinExistence type="inferred from homology"/>
<dbReference type="InterPro" id="IPR027417">
    <property type="entry name" value="P-loop_NTPase"/>
</dbReference>
<dbReference type="InterPro" id="IPR008145">
    <property type="entry name" value="GK/Ca_channel_bsu"/>
</dbReference>
<reference evidence="8 9" key="1">
    <citation type="journal article" date="2015" name="Genome Announc.">
        <title>Expanding the biotechnology potential of lactobacilli through comparative genomics of 213 strains and associated genera.</title>
        <authorList>
            <person name="Sun Z."/>
            <person name="Harris H.M."/>
            <person name="McCann A."/>
            <person name="Guo C."/>
            <person name="Argimon S."/>
            <person name="Zhang W."/>
            <person name="Yang X."/>
            <person name="Jeffery I.B."/>
            <person name="Cooney J.C."/>
            <person name="Kagawa T.F."/>
            <person name="Liu W."/>
            <person name="Song Y."/>
            <person name="Salvetti E."/>
            <person name="Wrobel A."/>
            <person name="Rasinkangas P."/>
            <person name="Parkhill J."/>
            <person name="Rea M.C."/>
            <person name="O'Sullivan O."/>
            <person name="Ritari J."/>
            <person name="Douillard F.P."/>
            <person name="Paul Ross R."/>
            <person name="Yang R."/>
            <person name="Briner A.E."/>
            <person name="Felis G.E."/>
            <person name="de Vos W.M."/>
            <person name="Barrangou R."/>
            <person name="Klaenhammer T.R."/>
            <person name="Caufield P.W."/>
            <person name="Cui Y."/>
            <person name="Zhang H."/>
            <person name="O'Toole P.W."/>
        </authorList>
    </citation>
    <scope>NUCLEOTIDE SEQUENCE [LARGE SCALE GENOMIC DNA]</scope>
    <source>
        <strain evidence="8 9">DSM 16634</strain>
    </source>
</reference>
<evidence type="ECO:0000313" key="9">
    <source>
        <dbReference type="Proteomes" id="UP000051324"/>
    </source>
</evidence>
<evidence type="ECO:0000256" key="5">
    <source>
        <dbReference type="ARBA" id="ARBA00048594"/>
    </source>
</evidence>
<dbReference type="STRING" id="1423724.FC32_GL001799"/>
<dbReference type="Pfam" id="PF00625">
    <property type="entry name" value="Guanylate_kin"/>
    <property type="match status" value="1"/>
</dbReference>
<sequence length="189" mass="21205">MMERLKGKLLILCGVPGSGKTTLQNYLLANHGFTKVITHTTRPKRVGEINGIDYYFEDKTSFFTKNYLESVSYAGNYYGSSYEGLKQALQAKGRAVIVLDTKGAATYVAKLAPENVVVVFVKIPREIQAKRLQKRGDSPSQIKQRLASQEAKRDQKLPKALENQAYELENLDLSKTYQKLSAFVTATFE</sequence>
<feature type="region of interest" description="Disordered" evidence="6">
    <location>
        <begin position="132"/>
        <end position="155"/>
    </location>
</feature>
<dbReference type="GO" id="GO:0004385">
    <property type="term" value="F:GMP kinase activity"/>
    <property type="evidence" value="ECO:0007669"/>
    <property type="project" value="UniProtKB-EC"/>
</dbReference>
<dbReference type="PANTHER" id="PTHR23117">
    <property type="entry name" value="GUANYLATE KINASE-RELATED"/>
    <property type="match status" value="1"/>
</dbReference>
<evidence type="ECO:0000256" key="3">
    <source>
        <dbReference type="ARBA" id="ARBA00022679"/>
    </source>
</evidence>
<dbReference type="PATRIC" id="fig|1423724.4.peg.1876"/>
<evidence type="ECO:0000256" key="6">
    <source>
        <dbReference type="SAM" id="MobiDB-lite"/>
    </source>
</evidence>
<dbReference type="SUPFAM" id="SSF52540">
    <property type="entry name" value="P-loop containing nucleoside triphosphate hydrolases"/>
    <property type="match status" value="1"/>
</dbReference>
<dbReference type="GO" id="GO:0005829">
    <property type="term" value="C:cytosol"/>
    <property type="evidence" value="ECO:0007669"/>
    <property type="project" value="TreeGrafter"/>
</dbReference>
<comment type="catalytic activity">
    <reaction evidence="5">
        <text>GMP + ATP = GDP + ADP</text>
        <dbReference type="Rhea" id="RHEA:20780"/>
        <dbReference type="ChEBI" id="CHEBI:30616"/>
        <dbReference type="ChEBI" id="CHEBI:58115"/>
        <dbReference type="ChEBI" id="CHEBI:58189"/>
        <dbReference type="ChEBI" id="CHEBI:456216"/>
        <dbReference type="EC" id="2.7.4.8"/>
    </reaction>
</comment>
<keyword evidence="9" id="KW-1185">Reference proteome</keyword>